<dbReference type="PANTHER" id="PTHR43531">
    <property type="entry name" value="PROTEIN ICFG"/>
    <property type="match status" value="1"/>
</dbReference>
<dbReference type="InterPro" id="IPR003660">
    <property type="entry name" value="HAMP_dom"/>
</dbReference>
<evidence type="ECO:0000256" key="4">
    <source>
        <dbReference type="SAM" id="Coils"/>
    </source>
</evidence>
<keyword evidence="4" id="KW-0175">Coiled coil</keyword>
<feature type="domain" description="HAMP" evidence="7">
    <location>
        <begin position="375"/>
        <end position="428"/>
    </location>
</feature>
<gene>
    <name evidence="8" type="ORF">ACFFP0_02050</name>
</gene>
<proteinExistence type="inferred from homology"/>
<feature type="coiled-coil region" evidence="4">
    <location>
        <begin position="525"/>
        <end position="552"/>
    </location>
</feature>
<organism evidence="8 9">
    <name type="scientific">Rhizobium puerariae</name>
    <dbReference type="NCBI Taxonomy" id="1585791"/>
    <lineage>
        <taxon>Bacteria</taxon>
        <taxon>Pseudomonadati</taxon>
        <taxon>Pseudomonadota</taxon>
        <taxon>Alphaproteobacteria</taxon>
        <taxon>Hyphomicrobiales</taxon>
        <taxon>Rhizobiaceae</taxon>
        <taxon>Rhizobium/Agrobacterium group</taxon>
        <taxon>Rhizobium</taxon>
    </lineage>
</organism>
<dbReference type="InterPro" id="IPR004089">
    <property type="entry name" value="MCPsignal_dom"/>
</dbReference>
<dbReference type="Pfam" id="PF00672">
    <property type="entry name" value="HAMP"/>
    <property type="match status" value="1"/>
</dbReference>
<dbReference type="Proteomes" id="UP001589692">
    <property type="component" value="Unassembled WGS sequence"/>
</dbReference>
<keyword evidence="5" id="KW-1133">Transmembrane helix</keyword>
<feature type="domain" description="HAMP" evidence="7">
    <location>
        <begin position="456"/>
        <end position="508"/>
    </location>
</feature>
<dbReference type="Gene3D" id="3.30.450.20">
    <property type="entry name" value="PAS domain"/>
    <property type="match status" value="1"/>
</dbReference>
<dbReference type="RefSeq" id="WP_377255383.1">
    <property type="nucleotide sequence ID" value="NZ_JBHMAA010000003.1"/>
</dbReference>
<dbReference type="SMART" id="SM00283">
    <property type="entry name" value="MA"/>
    <property type="match status" value="1"/>
</dbReference>
<dbReference type="SUPFAM" id="SSF58104">
    <property type="entry name" value="Methyl-accepting chemotaxis protein (MCP) signaling domain"/>
    <property type="match status" value="1"/>
</dbReference>
<evidence type="ECO:0000256" key="3">
    <source>
        <dbReference type="PROSITE-ProRule" id="PRU00284"/>
    </source>
</evidence>
<name>A0ABV6AD39_9HYPH</name>
<comment type="caution">
    <text evidence="8">The sequence shown here is derived from an EMBL/GenBank/DDBJ whole genome shotgun (WGS) entry which is preliminary data.</text>
</comment>
<dbReference type="InterPro" id="IPR051310">
    <property type="entry name" value="MCP_chemotaxis"/>
</dbReference>
<dbReference type="Gene3D" id="6.10.340.10">
    <property type="match status" value="1"/>
</dbReference>
<evidence type="ECO:0000259" key="6">
    <source>
        <dbReference type="PROSITE" id="PS50111"/>
    </source>
</evidence>
<dbReference type="Pfam" id="PF00015">
    <property type="entry name" value="MCPsignal"/>
    <property type="match status" value="1"/>
</dbReference>
<dbReference type="EMBL" id="JBHMAA010000003">
    <property type="protein sequence ID" value="MFB9947608.1"/>
    <property type="molecule type" value="Genomic_DNA"/>
</dbReference>
<sequence>MQFRSIKVKIAVLSGLSVFTAVGGLLGYGVLAARNGQHFVSENVSELTREMTKQSLLGLATTQAGIIESSLNEAFDAARNMARVFETLATENAIPVLERRNQLNAVLLKVLQDNPQFNGTYSAWEPNALDGLDGSYHNNKKAGSDSTGRFLPYWTRGANGSIDIQPLVEYDSHDLHPNGVMKGGWYIGPQNGGNESILDPLPYIVQGKNVYLATMSVPVTVDGRFMGVAGADFDLAFVQKLAEQVKASLYDGKASVEIISYKGLIVASSEHPELVGRSLDKTDGTLTALLPTIQGGRKEALADGTVFRALAPITLGRTRTPWSVLIEVPTDVALAQAEKLNAALVQRNVSDGWMQATVGFFVLSAGVIAMWFVSRSISTPIGAMTAAMQRLADGNLQTDVPERERVDEIGKMAAAVQIFKENGLRALALEQEAEENRHSTEQERVRVAVLDQKRAEEMQNATTHLANGLKKVAGGDLTFRFNDAFAPDFEGLRSDFNAAVEQLRNAMNAVADATGAIDGGSKELNQAANDLSRRTEQQAAALEETAAALDEITVNVANSAKRTEEARSVAHRANRSAVQSAEVVSHAEEAMTKIEESSQQISNIISVIDEIAFQTNLLALNAGVEAARAGDAGKGFAVVAQEVRELAQRAATAAREIKGLIQNSSVEVESGVKLVRDAGEALKTIGEFIVEMNSHMESIATSAQEQSTGLAEVNQAVNSMDQTTQQNAAMVEQSNAASNSLALEAAKLRDLVDRFKLDGATNQAVALRDTARAMKAPSVQVGSVVRARNTARKPAVANAGFTAENWEEF</sequence>
<feature type="domain" description="Methyl-accepting transducer" evidence="6">
    <location>
        <begin position="513"/>
        <end position="742"/>
    </location>
</feature>
<feature type="transmembrane region" description="Helical" evidence="5">
    <location>
        <begin position="353"/>
        <end position="374"/>
    </location>
</feature>
<keyword evidence="9" id="KW-1185">Reference proteome</keyword>
<comment type="similarity">
    <text evidence="2">Belongs to the methyl-accepting chemotaxis (MCP) protein family.</text>
</comment>
<reference evidence="8 9" key="1">
    <citation type="submission" date="2024-09" db="EMBL/GenBank/DDBJ databases">
        <authorList>
            <person name="Sun Q."/>
            <person name="Mori K."/>
        </authorList>
    </citation>
    <scope>NUCLEOTIDE SEQUENCE [LARGE SCALE GENOMIC DNA]</scope>
    <source>
        <strain evidence="8 9">TBRC 4938</strain>
    </source>
</reference>
<dbReference type="PROSITE" id="PS50885">
    <property type="entry name" value="HAMP"/>
    <property type="match status" value="2"/>
</dbReference>
<keyword evidence="5" id="KW-0472">Membrane</keyword>
<evidence type="ECO:0000313" key="8">
    <source>
        <dbReference type="EMBL" id="MFB9947608.1"/>
    </source>
</evidence>
<protein>
    <submittedName>
        <fullName evidence="8">Methyl-accepting chemotaxis protein</fullName>
    </submittedName>
</protein>
<dbReference type="PROSITE" id="PS50111">
    <property type="entry name" value="CHEMOTAXIS_TRANSDUC_2"/>
    <property type="match status" value="1"/>
</dbReference>
<dbReference type="CDD" id="cd06225">
    <property type="entry name" value="HAMP"/>
    <property type="match status" value="1"/>
</dbReference>
<accession>A0ABV6AD39</accession>
<dbReference type="PANTHER" id="PTHR43531:SF11">
    <property type="entry name" value="METHYL-ACCEPTING CHEMOTAXIS PROTEIN 3"/>
    <property type="match status" value="1"/>
</dbReference>
<evidence type="ECO:0000313" key="9">
    <source>
        <dbReference type="Proteomes" id="UP001589692"/>
    </source>
</evidence>
<dbReference type="Gene3D" id="1.10.287.950">
    <property type="entry name" value="Methyl-accepting chemotaxis protein"/>
    <property type="match status" value="1"/>
</dbReference>
<dbReference type="SMART" id="SM00304">
    <property type="entry name" value="HAMP"/>
    <property type="match status" value="2"/>
</dbReference>
<dbReference type="SUPFAM" id="SSF158472">
    <property type="entry name" value="HAMP domain-like"/>
    <property type="match status" value="1"/>
</dbReference>
<evidence type="ECO:0000256" key="1">
    <source>
        <dbReference type="ARBA" id="ARBA00022500"/>
    </source>
</evidence>
<evidence type="ECO:0000256" key="5">
    <source>
        <dbReference type="SAM" id="Phobius"/>
    </source>
</evidence>
<dbReference type="CDD" id="cd11386">
    <property type="entry name" value="MCP_signal"/>
    <property type="match status" value="1"/>
</dbReference>
<dbReference type="CDD" id="cd12913">
    <property type="entry name" value="PDC1_MCP_like"/>
    <property type="match status" value="1"/>
</dbReference>
<dbReference type="Pfam" id="PF22673">
    <property type="entry name" value="MCP-like_PDC_1"/>
    <property type="match status" value="1"/>
</dbReference>
<evidence type="ECO:0000259" key="7">
    <source>
        <dbReference type="PROSITE" id="PS50885"/>
    </source>
</evidence>
<keyword evidence="1" id="KW-0145">Chemotaxis</keyword>
<keyword evidence="5" id="KW-0812">Transmembrane</keyword>
<evidence type="ECO:0000256" key="2">
    <source>
        <dbReference type="ARBA" id="ARBA00029447"/>
    </source>
</evidence>
<keyword evidence="3" id="KW-0807">Transducer</keyword>